<feature type="compositionally biased region" description="Polar residues" evidence="1">
    <location>
        <begin position="149"/>
        <end position="163"/>
    </location>
</feature>
<gene>
    <name evidence="2" type="ORF">FN846DRAFT_891503</name>
</gene>
<proteinExistence type="predicted"/>
<organism evidence="2 3">
    <name type="scientific">Sphaerosporella brunnea</name>
    <dbReference type="NCBI Taxonomy" id="1250544"/>
    <lineage>
        <taxon>Eukaryota</taxon>
        <taxon>Fungi</taxon>
        <taxon>Dikarya</taxon>
        <taxon>Ascomycota</taxon>
        <taxon>Pezizomycotina</taxon>
        <taxon>Pezizomycetes</taxon>
        <taxon>Pezizales</taxon>
        <taxon>Pyronemataceae</taxon>
        <taxon>Sphaerosporella</taxon>
    </lineage>
</organism>
<feature type="region of interest" description="Disordered" evidence="1">
    <location>
        <begin position="144"/>
        <end position="163"/>
    </location>
</feature>
<accession>A0A5J5ET94</accession>
<dbReference type="AlphaFoldDB" id="A0A5J5ET94"/>
<dbReference type="Proteomes" id="UP000326924">
    <property type="component" value="Unassembled WGS sequence"/>
</dbReference>
<reference evidence="2 3" key="1">
    <citation type="submission" date="2019-09" db="EMBL/GenBank/DDBJ databases">
        <title>Draft genome of the ectomycorrhizal ascomycete Sphaerosporella brunnea.</title>
        <authorList>
            <consortium name="DOE Joint Genome Institute"/>
            <person name="Benucci G.M."/>
            <person name="Marozzi G."/>
            <person name="Antonielli L."/>
            <person name="Sanchez S."/>
            <person name="Marco P."/>
            <person name="Wang X."/>
            <person name="Falini L.B."/>
            <person name="Barry K."/>
            <person name="Haridas S."/>
            <person name="Lipzen A."/>
            <person name="Labutti K."/>
            <person name="Grigoriev I.V."/>
            <person name="Murat C."/>
            <person name="Martin F."/>
            <person name="Albertini E."/>
            <person name="Donnini D."/>
            <person name="Bonito G."/>
        </authorList>
    </citation>
    <scope>NUCLEOTIDE SEQUENCE [LARGE SCALE GENOMIC DNA]</scope>
    <source>
        <strain evidence="2 3">Sb_GMNB300</strain>
    </source>
</reference>
<comment type="caution">
    <text evidence="2">The sequence shown here is derived from an EMBL/GenBank/DDBJ whole genome shotgun (WGS) entry which is preliminary data.</text>
</comment>
<name>A0A5J5ET94_9PEZI</name>
<evidence type="ECO:0000256" key="1">
    <source>
        <dbReference type="SAM" id="MobiDB-lite"/>
    </source>
</evidence>
<dbReference type="EMBL" id="VXIS01000132">
    <property type="protein sequence ID" value="KAA8902469.1"/>
    <property type="molecule type" value="Genomic_DNA"/>
</dbReference>
<sequence length="163" mass="18256">MILTPNTGTPKKFQWYLYRRKVLLRIDPNASESGSIPAEGEEARHQVYCTRCHKGPEDKYVPGRGHWLVKPGNIASSFLREHVWLGLPEIAQDDIKRFEGSQEDGQEHAFLVDHYLPEDDGPGPGNKDVGLLEDIDEDMGTLVDELEDITSSNAGTGSQQQRV</sequence>
<dbReference type="InParanoid" id="A0A5J5ET94"/>
<protein>
    <submittedName>
        <fullName evidence="2">Uncharacterized protein</fullName>
    </submittedName>
</protein>
<evidence type="ECO:0000313" key="3">
    <source>
        <dbReference type="Proteomes" id="UP000326924"/>
    </source>
</evidence>
<keyword evidence="3" id="KW-1185">Reference proteome</keyword>
<evidence type="ECO:0000313" key="2">
    <source>
        <dbReference type="EMBL" id="KAA8902469.1"/>
    </source>
</evidence>